<sequence length="307" mass="35285">MSSLFLIGTGFDLAHGMKISYEDFHQYLIDTYPDAPFDEFVMPESSISPDGDIIYNDDIVISFLSAIITNAEPKGEKWSDLETSIDILDLDDYFDGWSAGEDDNPYHEVYRNQDLAANLVGAILKITEYFSDWIDTIEITDILSKPDFEKLIVKESDLFLTFNYTMTLEELYGAMNVCHIHGEQGAELLFGHGNDKDYYDENMSRNVGSEDSLQDMQRSLRKNTADAIKVNQDFFKNISKSVKNIYSYGFSFSKVDKIYIQKICRNLPTANVTWYLNDYDSIAQRKEYEEVIKSCGFKGEFNTYHIS</sequence>
<dbReference type="Pfam" id="PF14253">
    <property type="entry name" value="AbiH"/>
    <property type="match status" value="1"/>
</dbReference>
<name>A0ABU9DS49_9BACL</name>
<evidence type="ECO:0000313" key="2">
    <source>
        <dbReference type="Proteomes" id="UP001469365"/>
    </source>
</evidence>
<reference evidence="1 2" key="1">
    <citation type="submission" date="2024-04" db="EMBL/GenBank/DDBJ databases">
        <title>draft genome sequnece of Paenibacillus filicis.</title>
        <authorList>
            <person name="Kim D.-U."/>
        </authorList>
    </citation>
    <scope>NUCLEOTIDE SEQUENCE [LARGE SCALE GENOMIC DNA]</scope>
    <source>
        <strain evidence="1 2">KACC14197</strain>
    </source>
</reference>
<accession>A0ABU9DS49</accession>
<protein>
    <submittedName>
        <fullName evidence="1">Bacteriophage abortive infection AbiH family protein</fullName>
    </submittedName>
</protein>
<keyword evidence="2" id="KW-1185">Reference proteome</keyword>
<comment type="caution">
    <text evidence="1">The sequence shown here is derived from an EMBL/GenBank/DDBJ whole genome shotgun (WGS) entry which is preliminary data.</text>
</comment>
<proteinExistence type="predicted"/>
<gene>
    <name evidence="1" type="ORF">WMW72_23590</name>
</gene>
<dbReference type="Proteomes" id="UP001469365">
    <property type="component" value="Unassembled WGS sequence"/>
</dbReference>
<organism evidence="1 2">
    <name type="scientific">Paenibacillus filicis</name>
    <dbReference type="NCBI Taxonomy" id="669464"/>
    <lineage>
        <taxon>Bacteria</taxon>
        <taxon>Bacillati</taxon>
        <taxon>Bacillota</taxon>
        <taxon>Bacilli</taxon>
        <taxon>Bacillales</taxon>
        <taxon>Paenibacillaceae</taxon>
        <taxon>Paenibacillus</taxon>
    </lineage>
</organism>
<evidence type="ECO:0000313" key="1">
    <source>
        <dbReference type="EMBL" id="MEK8130893.1"/>
    </source>
</evidence>
<dbReference type="InterPro" id="IPR025935">
    <property type="entry name" value="AbiH"/>
</dbReference>
<dbReference type="RefSeq" id="WP_341418035.1">
    <property type="nucleotide sequence ID" value="NZ_JBBPCC010000017.1"/>
</dbReference>
<dbReference type="EMBL" id="JBBPCC010000017">
    <property type="protein sequence ID" value="MEK8130893.1"/>
    <property type="molecule type" value="Genomic_DNA"/>
</dbReference>